<evidence type="ECO:0000313" key="4">
    <source>
        <dbReference type="Proteomes" id="UP000004931"/>
    </source>
</evidence>
<dbReference type="OrthoDB" id="7316663at2"/>
<feature type="chain" id="PRO_5002631307" description="Endonuclease/exonuclease/phosphatase domain-containing protein" evidence="1">
    <location>
        <begin position="25"/>
        <end position="296"/>
    </location>
</feature>
<name>A0Y892_9GAMM</name>
<evidence type="ECO:0000256" key="1">
    <source>
        <dbReference type="SAM" id="SignalP"/>
    </source>
</evidence>
<dbReference type="GO" id="GO:0004767">
    <property type="term" value="F:sphingomyelin phosphodiesterase activity"/>
    <property type="evidence" value="ECO:0007669"/>
    <property type="project" value="InterPro"/>
</dbReference>
<dbReference type="eggNOG" id="COG3568">
    <property type="taxonomic scope" value="Bacteria"/>
</dbReference>
<accession>A0Y892</accession>
<dbReference type="Proteomes" id="UP000004931">
    <property type="component" value="Unassembled WGS sequence"/>
</dbReference>
<keyword evidence="1" id="KW-0732">Signal</keyword>
<dbReference type="AlphaFoldDB" id="A0Y892"/>
<reference evidence="3 4" key="1">
    <citation type="journal article" date="2010" name="J. Bacteriol.">
        <title>Genome sequence of the oligotrophic marine Gammaproteobacterium HTCC2143, isolated from the Oregon Coast.</title>
        <authorList>
            <person name="Oh H.M."/>
            <person name="Kang I."/>
            <person name="Ferriera S."/>
            <person name="Giovannoni S.J."/>
            <person name="Cho J.C."/>
        </authorList>
    </citation>
    <scope>NUCLEOTIDE SEQUENCE [LARGE SCALE GENOMIC DNA]</scope>
    <source>
        <strain evidence="3 4">HTCC2143</strain>
    </source>
</reference>
<evidence type="ECO:0000313" key="3">
    <source>
        <dbReference type="EMBL" id="EAW32346.1"/>
    </source>
</evidence>
<dbReference type="SUPFAM" id="SSF56219">
    <property type="entry name" value="DNase I-like"/>
    <property type="match status" value="1"/>
</dbReference>
<dbReference type="STRING" id="247633.GP2143_13861"/>
<keyword evidence="4" id="KW-1185">Reference proteome</keyword>
<gene>
    <name evidence="3" type="ORF">GP2143_13861</name>
</gene>
<evidence type="ECO:0000259" key="2">
    <source>
        <dbReference type="Pfam" id="PF03372"/>
    </source>
</evidence>
<dbReference type="Gene3D" id="3.60.10.10">
    <property type="entry name" value="Endonuclease/exonuclease/phosphatase"/>
    <property type="match status" value="1"/>
</dbReference>
<dbReference type="PANTHER" id="PTHR16320">
    <property type="entry name" value="SPHINGOMYELINASE FAMILY MEMBER"/>
    <property type="match status" value="1"/>
</dbReference>
<dbReference type="EMBL" id="AAVT01000001">
    <property type="protein sequence ID" value="EAW32346.1"/>
    <property type="molecule type" value="Genomic_DNA"/>
</dbReference>
<dbReference type="Pfam" id="PF03372">
    <property type="entry name" value="Exo_endo_phos"/>
    <property type="match status" value="1"/>
</dbReference>
<protein>
    <recommendedName>
        <fullName evidence="2">Endonuclease/exonuclease/phosphatase domain-containing protein</fullName>
    </recommendedName>
</protein>
<sequence length="296" mass="32631">MLIKPLTTGLMLLLASVISWSTTASQNDASRSTELNLLVYNTHGLPAIFAADEPVKRFPQIGKLTEGYDLSLLQEDFAHHDLLLQHLKNPTAAARGSDALVPECWLCSGSGLTLVSNLQTPAWQIRTTFEPFKQCSGWLNRLNDCFAQKGFQLIIMEHTSGHRIYIVNTHLDAGRSEPDREARASQLEQIALILEAEATNEAILFAGDLNLDWDTQADNQLLKNFVGRLNLVAAQKGGDVSNGWATLDYIYYRSGEKTSLTLIGSGEDIAFTNESKPLSDHPALFARFGIQQGTSR</sequence>
<proteinExistence type="predicted"/>
<dbReference type="InterPro" id="IPR005135">
    <property type="entry name" value="Endo/exonuclease/phosphatase"/>
</dbReference>
<dbReference type="GO" id="GO:0005737">
    <property type="term" value="C:cytoplasm"/>
    <property type="evidence" value="ECO:0007669"/>
    <property type="project" value="TreeGrafter"/>
</dbReference>
<organism evidence="3 4">
    <name type="scientific">marine gamma proteobacterium HTCC2143</name>
    <dbReference type="NCBI Taxonomy" id="247633"/>
    <lineage>
        <taxon>Bacteria</taxon>
        <taxon>Pseudomonadati</taxon>
        <taxon>Pseudomonadota</taxon>
        <taxon>Gammaproteobacteria</taxon>
        <taxon>Cellvibrionales</taxon>
        <taxon>Spongiibacteraceae</taxon>
        <taxon>BD1-7 clade</taxon>
    </lineage>
</organism>
<feature type="domain" description="Endonuclease/exonuclease/phosphatase" evidence="2">
    <location>
        <begin position="40"/>
        <end position="281"/>
    </location>
</feature>
<dbReference type="PANTHER" id="PTHR16320:SF1">
    <property type="entry name" value="SPHINGOMYELINASE DDB_G0288017"/>
    <property type="match status" value="1"/>
</dbReference>
<dbReference type="InterPro" id="IPR036691">
    <property type="entry name" value="Endo/exonu/phosph_ase_sf"/>
</dbReference>
<feature type="signal peptide" evidence="1">
    <location>
        <begin position="1"/>
        <end position="24"/>
    </location>
</feature>
<dbReference type="InterPro" id="IPR038772">
    <property type="entry name" value="Sph/SMPD2-like"/>
</dbReference>
<comment type="caution">
    <text evidence="3">The sequence shown here is derived from an EMBL/GenBank/DDBJ whole genome shotgun (WGS) entry which is preliminary data.</text>
</comment>